<keyword evidence="9 11" id="KW-0472">Membrane</keyword>
<dbReference type="InterPro" id="IPR001736">
    <property type="entry name" value="PLipase_D/transphosphatidylase"/>
</dbReference>
<evidence type="ECO:0000259" key="12">
    <source>
        <dbReference type="PROSITE" id="PS50035"/>
    </source>
</evidence>
<evidence type="ECO:0000256" key="1">
    <source>
        <dbReference type="ARBA" id="ARBA00003145"/>
    </source>
</evidence>
<dbReference type="PANTHER" id="PTHR21248:SF22">
    <property type="entry name" value="PHOSPHOLIPASE D"/>
    <property type="match status" value="1"/>
</dbReference>
<evidence type="ECO:0000256" key="3">
    <source>
        <dbReference type="ARBA" id="ARBA00004651"/>
    </source>
</evidence>
<dbReference type="Proteomes" id="UP000077262">
    <property type="component" value="Unassembled WGS sequence"/>
</dbReference>
<feature type="domain" description="PLD phosphodiesterase" evidence="12">
    <location>
        <begin position="390"/>
        <end position="417"/>
    </location>
</feature>
<dbReference type="Gene3D" id="3.30.870.10">
    <property type="entry name" value="Endonuclease Chain A"/>
    <property type="match status" value="2"/>
</dbReference>
<dbReference type="GO" id="GO:0005576">
    <property type="term" value="C:extracellular region"/>
    <property type="evidence" value="ECO:0007669"/>
    <property type="project" value="UniProtKB-SubCell"/>
</dbReference>
<dbReference type="SMART" id="SM00155">
    <property type="entry name" value="PLDc"/>
    <property type="match status" value="2"/>
</dbReference>
<name>A0A177JAB3_SPHYA</name>
<evidence type="ECO:0000256" key="5">
    <source>
        <dbReference type="ARBA" id="ARBA00022475"/>
    </source>
</evidence>
<feature type="transmembrane region" description="Helical" evidence="11">
    <location>
        <begin position="36"/>
        <end position="57"/>
    </location>
</feature>
<dbReference type="GO" id="GO:0005886">
    <property type="term" value="C:plasma membrane"/>
    <property type="evidence" value="ECO:0007669"/>
    <property type="project" value="UniProtKB-SubCell"/>
</dbReference>
<dbReference type="PROSITE" id="PS50035">
    <property type="entry name" value="PLD"/>
    <property type="match status" value="2"/>
</dbReference>
<dbReference type="PANTHER" id="PTHR21248">
    <property type="entry name" value="CARDIOLIPIN SYNTHASE"/>
    <property type="match status" value="1"/>
</dbReference>
<evidence type="ECO:0000256" key="9">
    <source>
        <dbReference type="ARBA" id="ARBA00023136"/>
    </source>
</evidence>
<dbReference type="SUPFAM" id="SSF56024">
    <property type="entry name" value="Phospholipase D/nuclease"/>
    <property type="match status" value="2"/>
</dbReference>
<feature type="domain" description="PLD phosphodiesterase" evidence="12">
    <location>
        <begin position="210"/>
        <end position="237"/>
    </location>
</feature>
<dbReference type="GO" id="GO:0008808">
    <property type="term" value="F:cardiolipin synthase activity"/>
    <property type="evidence" value="ECO:0007669"/>
    <property type="project" value="TreeGrafter"/>
</dbReference>
<evidence type="ECO:0000256" key="7">
    <source>
        <dbReference type="ARBA" id="ARBA00022692"/>
    </source>
</evidence>
<dbReference type="Pfam" id="PF13091">
    <property type="entry name" value="PLDc_2"/>
    <property type="match status" value="2"/>
</dbReference>
<evidence type="ECO:0000313" key="13">
    <source>
        <dbReference type="EMBL" id="OAH37864.1"/>
    </source>
</evidence>
<evidence type="ECO:0000256" key="2">
    <source>
        <dbReference type="ARBA" id="ARBA00004613"/>
    </source>
</evidence>
<comment type="subcellular location">
    <subcellularLocation>
        <location evidence="3">Cell membrane</location>
        <topology evidence="3">Multi-pass membrane protein</topology>
    </subcellularLocation>
    <subcellularLocation>
        <location evidence="2">Secreted</location>
    </subcellularLocation>
</comment>
<evidence type="ECO:0000256" key="6">
    <source>
        <dbReference type="ARBA" id="ARBA00022525"/>
    </source>
</evidence>
<dbReference type="AlphaFoldDB" id="A0A177JAB3"/>
<gene>
    <name evidence="13" type="ORF">AX777_23095</name>
</gene>
<evidence type="ECO:0000256" key="4">
    <source>
        <dbReference type="ARBA" id="ARBA00018392"/>
    </source>
</evidence>
<comment type="caution">
    <text evidence="13">The sequence shown here is derived from an EMBL/GenBank/DDBJ whole genome shotgun (WGS) entry which is preliminary data.</text>
</comment>
<dbReference type="CDD" id="cd09163">
    <property type="entry name" value="PLDc_CLS_unchar2_2"/>
    <property type="match status" value="1"/>
</dbReference>
<keyword evidence="7 11" id="KW-0812">Transmembrane</keyword>
<reference evidence="13 14" key="1">
    <citation type="submission" date="2016-02" db="EMBL/GenBank/DDBJ databases">
        <authorList>
            <person name="Wen L."/>
            <person name="He K."/>
            <person name="Yang H."/>
        </authorList>
    </citation>
    <scope>NUCLEOTIDE SEQUENCE [LARGE SCALE GENOMIC DNA]</scope>
    <source>
        <strain evidence="13 14">CD09_2</strain>
    </source>
</reference>
<dbReference type="GO" id="GO:0032049">
    <property type="term" value="P:cardiolipin biosynthetic process"/>
    <property type="evidence" value="ECO:0007669"/>
    <property type="project" value="UniProtKB-ARBA"/>
</dbReference>
<dbReference type="EMBL" id="LSTR01000084">
    <property type="protein sequence ID" value="OAH37864.1"/>
    <property type="molecule type" value="Genomic_DNA"/>
</dbReference>
<dbReference type="CDD" id="cd09157">
    <property type="entry name" value="PLDc_CLS_unchar2_1"/>
    <property type="match status" value="1"/>
</dbReference>
<dbReference type="Pfam" id="PF13396">
    <property type="entry name" value="PLDc_N"/>
    <property type="match status" value="1"/>
</dbReference>
<comment type="function">
    <text evidence="1">Could be a virulence factor.</text>
</comment>
<protein>
    <recommendedName>
        <fullName evidence="4">Phospholipase D</fullName>
    </recommendedName>
    <alternativeName>
        <fullName evidence="10">Choline phosphatase</fullName>
    </alternativeName>
</protein>
<keyword evidence="5" id="KW-1003">Cell membrane</keyword>
<dbReference type="InterPro" id="IPR027379">
    <property type="entry name" value="CLS_N"/>
</dbReference>
<accession>A0A177JAB3</accession>
<evidence type="ECO:0000256" key="10">
    <source>
        <dbReference type="ARBA" id="ARBA00029594"/>
    </source>
</evidence>
<evidence type="ECO:0000313" key="14">
    <source>
        <dbReference type="Proteomes" id="UP000077262"/>
    </source>
</evidence>
<proteinExistence type="predicted"/>
<dbReference type="OrthoDB" id="9762009at2"/>
<keyword evidence="8 11" id="KW-1133">Transmembrane helix</keyword>
<dbReference type="InterPro" id="IPR025202">
    <property type="entry name" value="PLD-like_dom"/>
</dbReference>
<keyword evidence="6" id="KW-0964">Secreted</keyword>
<organism evidence="13 14">
    <name type="scientific">Sphingobium yanoikuyae</name>
    <name type="common">Sphingomonas yanoikuyae</name>
    <dbReference type="NCBI Taxonomy" id="13690"/>
    <lineage>
        <taxon>Bacteria</taxon>
        <taxon>Pseudomonadati</taxon>
        <taxon>Pseudomonadota</taxon>
        <taxon>Alphaproteobacteria</taxon>
        <taxon>Sphingomonadales</taxon>
        <taxon>Sphingomonadaceae</taxon>
        <taxon>Sphingobium</taxon>
    </lineage>
</organism>
<sequence length="477" mass="53132">MPDLSSISVASGLLSAALGILAAGHAVMFKRDPRSATIWVLSVLLVPVLGAAGYILFGINRVNRKAQHIRFTPDPGATFPRDEVVLPPLPGDLAGLARLVKTVSSKDLTSGNSCRPLDGGSQAYPRMLEAIGQARHSIALASYIFENKGIGEEFVNALVAAHERGVDVKILIDDVYVRMSFSDAYGPLRTAGLDVALFNSPIIPARLHSVNLRNHRKLLIVDGTLGFTGGMNIHSPYWRPEAPESAMRDLHFELRGPVLEHLRQTFARDWLDSADTRLERKFWQLDSRQDRPANERVLARGVESGPDETLDRMRWVFIGAINAAQTRICIRTPYFLPDQPMIAAISAAALRGVEVDIVVPENSDHKFVKWASQAHYWQILEHGARIHERSGPFDHTKLMLVDSAWVCLGSANWDARSLRLNFEFNVELYDEFLAQKLEDGFDAVLKESRQVRADELMRLPVTVRLRNGIARLFSPIL</sequence>
<evidence type="ECO:0000256" key="11">
    <source>
        <dbReference type="SAM" id="Phobius"/>
    </source>
</evidence>
<evidence type="ECO:0000256" key="8">
    <source>
        <dbReference type="ARBA" id="ARBA00022989"/>
    </source>
</evidence>